<dbReference type="GO" id="GO:0016324">
    <property type="term" value="C:apical plasma membrane"/>
    <property type="evidence" value="ECO:0007669"/>
    <property type="project" value="TreeGrafter"/>
</dbReference>
<evidence type="ECO:0000259" key="6">
    <source>
        <dbReference type="PROSITE" id="PS50929"/>
    </source>
</evidence>
<dbReference type="InterPro" id="IPR011527">
    <property type="entry name" value="ABC1_TM_dom"/>
</dbReference>
<dbReference type="InterPro" id="IPR039421">
    <property type="entry name" value="Type_1_exporter"/>
</dbReference>
<organism evidence="7 8">
    <name type="scientific">Phocoena sinus</name>
    <name type="common">Vaquita</name>
    <dbReference type="NCBI Taxonomy" id="42100"/>
    <lineage>
        <taxon>Eukaryota</taxon>
        <taxon>Metazoa</taxon>
        <taxon>Chordata</taxon>
        <taxon>Craniata</taxon>
        <taxon>Vertebrata</taxon>
        <taxon>Euteleostomi</taxon>
        <taxon>Mammalia</taxon>
        <taxon>Eutheria</taxon>
        <taxon>Laurasiatheria</taxon>
        <taxon>Artiodactyla</taxon>
        <taxon>Whippomorpha</taxon>
        <taxon>Cetacea</taxon>
        <taxon>Odontoceti</taxon>
        <taxon>Phocoenidae</taxon>
        <taxon>Phocoena</taxon>
    </lineage>
</organism>
<dbReference type="GO" id="GO:0140359">
    <property type="term" value="F:ABC-type transporter activity"/>
    <property type="evidence" value="ECO:0007669"/>
    <property type="project" value="InterPro"/>
</dbReference>
<evidence type="ECO:0000256" key="4">
    <source>
        <dbReference type="ARBA" id="ARBA00023136"/>
    </source>
</evidence>
<reference evidence="7" key="2">
    <citation type="submission" date="2025-08" db="UniProtKB">
        <authorList>
            <consortium name="Ensembl"/>
        </authorList>
    </citation>
    <scope>IDENTIFICATION</scope>
</reference>
<evidence type="ECO:0000313" key="8">
    <source>
        <dbReference type="Proteomes" id="UP000694554"/>
    </source>
</evidence>
<evidence type="ECO:0000256" key="3">
    <source>
        <dbReference type="ARBA" id="ARBA00022989"/>
    </source>
</evidence>
<proteinExistence type="predicted"/>
<dbReference type="GeneTree" id="ENSGT00940000161340"/>
<dbReference type="SUPFAM" id="SSF90123">
    <property type="entry name" value="ABC transporter transmembrane region"/>
    <property type="match status" value="1"/>
</dbReference>
<evidence type="ECO:0000256" key="5">
    <source>
        <dbReference type="SAM" id="Phobius"/>
    </source>
</evidence>
<keyword evidence="8" id="KW-1185">Reference proteome</keyword>
<feature type="transmembrane region" description="Helical" evidence="5">
    <location>
        <begin position="88"/>
        <end position="115"/>
    </location>
</feature>
<reference evidence="7" key="1">
    <citation type="submission" date="2019-08" db="EMBL/GenBank/DDBJ databases">
        <title>Phocoena sinus (Vaquita) genome, mPhoSin1, primary haplotype.</title>
        <authorList>
            <person name="Morin P."/>
            <person name="Mountcastle J."/>
            <person name="Fungtammasan C."/>
            <person name="Rhie A."/>
            <person name="Rojas-Bracho L."/>
            <person name="Smith C.R."/>
            <person name="Taylor B.L."/>
            <person name="Gulland F.M.D."/>
            <person name="Musser W."/>
            <person name="Houck M."/>
            <person name="Haase B."/>
            <person name="Paez S."/>
            <person name="Howe K."/>
            <person name="Torrance J."/>
            <person name="Formenti G."/>
            <person name="Phillippy A."/>
            <person name="Ryder O."/>
            <person name="Jarvis E.D."/>
            <person name="Fedrigo O."/>
        </authorList>
    </citation>
    <scope>NUCLEOTIDE SEQUENCE [LARGE SCALE GENOMIC DNA]</scope>
</reference>
<keyword evidence="4 5" id="KW-0472">Membrane</keyword>
<dbReference type="AlphaFoldDB" id="A0A8C9BYM3"/>
<dbReference type="InterPro" id="IPR036640">
    <property type="entry name" value="ABC1_TM_sf"/>
</dbReference>
<accession>A0A8C9BYM3</accession>
<dbReference type="PROSITE" id="PS50929">
    <property type="entry name" value="ABC_TM1F"/>
    <property type="match status" value="1"/>
</dbReference>
<feature type="domain" description="ABC transmembrane type-1" evidence="6">
    <location>
        <begin position="1"/>
        <end position="127"/>
    </location>
</feature>
<comment type="subcellular location">
    <subcellularLocation>
        <location evidence="1">Membrane</location>
        <topology evidence="1">Multi-pass membrane protein</topology>
    </subcellularLocation>
</comment>
<name>A0A8C9BYM3_PHOSS</name>
<evidence type="ECO:0000313" key="7">
    <source>
        <dbReference type="Ensembl" id="ENSPSNP00000013361.1"/>
    </source>
</evidence>
<dbReference type="PANTHER" id="PTHR24221">
    <property type="entry name" value="ATP-BINDING CASSETTE SUB-FAMILY B"/>
    <property type="match status" value="1"/>
</dbReference>
<reference evidence="7" key="3">
    <citation type="submission" date="2025-09" db="UniProtKB">
        <authorList>
            <consortium name="Ensembl"/>
        </authorList>
    </citation>
    <scope>IDENTIFICATION</scope>
</reference>
<evidence type="ECO:0000256" key="1">
    <source>
        <dbReference type="ARBA" id="ARBA00004141"/>
    </source>
</evidence>
<feature type="transmembrane region" description="Helical" evidence="5">
    <location>
        <begin position="6"/>
        <end position="28"/>
    </location>
</feature>
<sequence>MGLSVIISFIYGWEMTLLILSIAPVLALTGMIEMAAMTGFANKDKQELKHAGKNIRTTVSLTREKAFGQMYEETLQTQHRNTLKKAQIIGICYSLSHAFLYFAYAACFRFGAYLIQAGRMTPEGMFR</sequence>
<dbReference type="PANTHER" id="PTHR24221:SF217">
    <property type="entry name" value="ATP-BINDING CASSETTE SUB-FAMILY B MEMBER 5"/>
    <property type="match status" value="1"/>
</dbReference>
<evidence type="ECO:0000256" key="2">
    <source>
        <dbReference type="ARBA" id="ARBA00022692"/>
    </source>
</evidence>
<dbReference type="Ensembl" id="ENSPSNT00000015115.1">
    <property type="protein sequence ID" value="ENSPSNP00000013361.1"/>
    <property type="gene ID" value="ENSPSNG00000009873.1"/>
</dbReference>
<keyword evidence="2 5" id="KW-0812">Transmembrane</keyword>
<protein>
    <recommendedName>
        <fullName evidence="6">ABC transmembrane type-1 domain-containing protein</fullName>
    </recommendedName>
</protein>
<dbReference type="GO" id="GO:0005524">
    <property type="term" value="F:ATP binding"/>
    <property type="evidence" value="ECO:0007669"/>
    <property type="project" value="InterPro"/>
</dbReference>
<dbReference type="Pfam" id="PF00664">
    <property type="entry name" value="ABC_membrane"/>
    <property type="match status" value="1"/>
</dbReference>
<dbReference type="Gene3D" id="1.20.1560.10">
    <property type="entry name" value="ABC transporter type 1, transmembrane domain"/>
    <property type="match status" value="1"/>
</dbReference>
<dbReference type="Proteomes" id="UP000694554">
    <property type="component" value="Chromosome 9"/>
</dbReference>
<keyword evidence="3 5" id="KW-1133">Transmembrane helix</keyword>